<proteinExistence type="predicted"/>
<dbReference type="InterPro" id="IPR003749">
    <property type="entry name" value="ThiS/MoaD-like"/>
</dbReference>
<dbReference type="InterPro" id="IPR012675">
    <property type="entry name" value="Beta-grasp_dom_sf"/>
</dbReference>
<dbReference type="Gene3D" id="3.10.20.30">
    <property type="match status" value="1"/>
</dbReference>
<dbReference type="Pfam" id="PF02597">
    <property type="entry name" value="ThiS"/>
    <property type="match status" value="1"/>
</dbReference>
<name>A0A645ABC4_9ZZZZ</name>
<evidence type="ECO:0000313" key="1">
    <source>
        <dbReference type="EMBL" id="MPM50206.1"/>
    </source>
</evidence>
<dbReference type="EMBL" id="VSSQ01012864">
    <property type="protein sequence ID" value="MPM50206.1"/>
    <property type="molecule type" value="Genomic_DNA"/>
</dbReference>
<organism evidence="1">
    <name type="scientific">bioreactor metagenome</name>
    <dbReference type="NCBI Taxonomy" id="1076179"/>
    <lineage>
        <taxon>unclassified sequences</taxon>
        <taxon>metagenomes</taxon>
        <taxon>ecological metagenomes</taxon>
    </lineage>
</organism>
<dbReference type="SUPFAM" id="SSF54285">
    <property type="entry name" value="MoaD/ThiS"/>
    <property type="match status" value="1"/>
</dbReference>
<gene>
    <name evidence="1" type="ORF">SDC9_96942</name>
</gene>
<dbReference type="AlphaFoldDB" id="A0A645ABC4"/>
<accession>A0A645ABC4</accession>
<comment type="caution">
    <text evidence="1">The sequence shown here is derived from an EMBL/GenBank/DDBJ whole genome shotgun (WGS) entry which is preliminary data.</text>
</comment>
<dbReference type="InterPro" id="IPR016155">
    <property type="entry name" value="Mopterin_synth/thiamin_S_b"/>
</dbReference>
<sequence>MIRVNGEQAPWREGMTIRNLLEERNFTFPMIAVWVNGTPHKRDEFSSVKIPDGAEVQAIHMISGG</sequence>
<dbReference type="CDD" id="cd00565">
    <property type="entry name" value="Ubl_ThiS"/>
    <property type="match status" value="1"/>
</dbReference>
<reference evidence="1" key="1">
    <citation type="submission" date="2019-08" db="EMBL/GenBank/DDBJ databases">
        <authorList>
            <person name="Kucharzyk K."/>
            <person name="Murdoch R.W."/>
            <person name="Higgins S."/>
            <person name="Loffler F."/>
        </authorList>
    </citation>
    <scope>NUCLEOTIDE SEQUENCE</scope>
</reference>
<evidence type="ECO:0008006" key="2">
    <source>
        <dbReference type="Google" id="ProtNLM"/>
    </source>
</evidence>
<protein>
    <recommendedName>
        <fullName evidence="2">Sulfur carrier protein ThiS</fullName>
    </recommendedName>
</protein>